<name>A0AAV5VJ43_9BILA</name>
<reference evidence="2" key="1">
    <citation type="submission" date="2023-10" db="EMBL/GenBank/DDBJ databases">
        <title>Genome assembly of Pristionchus species.</title>
        <authorList>
            <person name="Yoshida K."/>
            <person name="Sommer R.J."/>
        </authorList>
    </citation>
    <scope>NUCLEOTIDE SEQUENCE</scope>
    <source>
        <strain evidence="2">RS5133</strain>
    </source>
</reference>
<comment type="caution">
    <text evidence="2">The sequence shown here is derived from an EMBL/GenBank/DDBJ whole genome shotgun (WGS) entry which is preliminary data.</text>
</comment>
<feature type="non-terminal residue" evidence="2">
    <location>
        <position position="1"/>
    </location>
</feature>
<gene>
    <name evidence="2" type="ORF">PFISCL1PPCAC_10665</name>
</gene>
<keyword evidence="3" id="KW-1185">Reference proteome</keyword>
<keyword evidence="1" id="KW-0472">Membrane</keyword>
<sequence length="141" mass="16238">YLKGNGEYARCSMNSPSSLLSPLGISSKSMDQSRMRATYYQAPKRRIIPAFVRRFLLRYPTAPLWTVFGLCSSAMVFPVAHGLFKWATMSKEQFYTYCQERNALSEERQKFGTNLWFPFLGQKFDERPIEITAPSVVKSDL</sequence>
<dbReference type="AlphaFoldDB" id="A0AAV5VJ43"/>
<evidence type="ECO:0000313" key="2">
    <source>
        <dbReference type="EMBL" id="GMT19368.1"/>
    </source>
</evidence>
<evidence type="ECO:0000256" key="1">
    <source>
        <dbReference type="SAM" id="Phobius"/>
    </source>
</evidence>
<dbReference type="Proteomes" id="UP001432322">
    <property type="component" value="Unassembled WGS sequence"/>
</dbReference>
<protein>
    <submittedName>
        <fullName evidence="2">Uncharacterized protein</fullName>
    </submittedName>
</protein>
<proteinExistence type="predicted"/>
<accession>A0AAV5VJ43</accession>
<organism evidence="2 3">
    <name type="scientific">Pristionchus fissidentatus</name>
    <dbReference type="NCBI Taxonomy" id="1538716"/>
    <lineage>
        <taxon>Eukaryota</taxon>
        <taxon>Metazoa</taxon>
        <taxon>Ecdysozoa</taxon>
        <taxon>Nematoda</taxon>
        <taxon>Chromadorea</taxon>
        <taxon>Rhabditida</taxon>
        <taxon>Rhabditina</taxon>
        <taxon>Diplogasteromorpha</taxon>
        <taxon>Diplogasteroidea</taxon>
        <taxon>Neodiplogasteridae</taxon>
        <taxon>Pristionchus</taxon>
    </lineage>
</organism>
<feature type="transmembrane region" description="Helical" evidence="1">
    <location>
        <begin position="62"/>
        <end position="84"/>
    </location>
</feature>
<dbReference type="EMBL" id="BTSY01000003">
    <property type="protein sequence ID" value="GMT19368.1"/>
    <property type="molecule type" value="Genomic_DNA"/>
</dbReference>
<keyword evidence="1" id="KW-1133">Transmembrane helix</keyword>
<evidence type="ECO:0000313" key="3">
    <source>
        <dbReference type="Proteomes" id="UP001432322"/>
    </source>
</evidence>
<keyword evidence="1" id="KW-0812">Transmembrane</keyword>